<name>A0A5C6DU88_9BACT</name>
<evidence type="ECO:0008006" key="5">
    <source>
        <dbReference type="Google" id="ProtNLM"/>
    </source>
</evidence>
<accession>A0A5C6DU88</accession>
<sequence length="259" mass="29327" precursor="true">MRSNIYAACFPLMVCICSTVTAQDYNLVVTAGSGEDQERVECYAQATLASLRKDWGDEAIPILAYPVTIEISRSNDKAWGVSTYYPGLKNLKIEVGGDFEGILSNALPRQLSHLVLAERIEKAPRWAEMGIGLLSESRNSRDRHWKVFREARDGGMLMPFNELLTYTEYPKDVSDVIKMYSQSMVVAQYVAETWDRETLIRFVSDSKRIDLSSAIKKHLGFNSVGEFELGFRNWAADKRKGEPRVEPEPATTVFRPSKR</sequence>
<dbReference type="Proteomes" id="UP000315471">
    <property type="component" value="Unassembled WGS sequence"/>
</dbReference>
<dbReference type="AlphaFoldDB" id="A0A5C6DU88"/>
<reference evidence="3 4" key="1">
    <citation type="submission" date="2019-02" db="EMBL/GenBank/DDBJ databases">
        <title>Deep-cultivation of Planctomycetes and their phenomic and genomic characterization uncovers novel biology.</title>
        <authorList>
            <person name="Wiegand S."/>
            <person name="Jogler M."/>
            <person name="Boedeker C."/>
            <person name="Pinto D."/>
            <person name="Vollmers J."/>
            <person name="Rivas-Marin E."/>
            <person name="Kohn T."/>
            <person name="Peeters S.H."/>
            <person name="Heuer A."/>
            <person name="Rast P."/>
            <person name="Oberbeckmann S."/>
            <person name="Bunk B."/>
            <person name="Jeske O."/>
            <person name="Meyerdierks A."/>
            <person name="Storesund J.E."/>
            <person name="Kallscheuer N."/>
            <person name="Luecker S."/>
            <person name="Lage O.M."/>
            <person name="Pohl T."/>
            <person name="Merkel B.J."/>
            <person name="Hornburger P."/>
            <person name="Mueller R.-W."/>
            <person name="Bruemmer F."/>
            <person name="Labrenz M."/>
            <person name="Spormann A.M."/>
            <person name="Op Den Camp H."/>
            <person name="Overmann J."/>
            <person name="Amann R."/>
            <person name="Jetten M.S.M."/>
            <person name="Mascher T."/>
            <person name="Medema M.H."/>
            <person name="Devos D.P."/>
            <person name="Kaster A.-K."/>
            <person name="Ovreas L."/>
            <person name="Rohde M."/>
            <person name="Galperin M.Y."/>
            <person name="Jogler C."/>
        </authorList>
    </citation>
    <scope>NUCLEOTIDE SEQUENCE [LARGE SCALE GENOMIC DNA]</scope>
    <source>
        <strain evidence="3 4">Q31b</strain>
    </source>
</reference>
<organism evidence="3 4">
    <name type="scientific">Novipirellula aureliae</name>
    <dbReference type="NCBI Taxonomy" id="2527966"/>
    <lineage>
        <taxon>Bacteria</taxon>
        <taxon>Pseudomonadati</taxon>
        <taxon>Planctomycetota</taxon>
        <taxon>Planctomycetia</taxon>
        <taxon>Pirellulales</taxon>
        <taxon>Pirellulaceae</taxon>
        <taxon>Novipirellula</taxon>
    </lineage>
</organism>
<dbReference type="RefSeq" id="WP_146600874.1">
    <property type="nucleotide sequence ID" value="NZ_SJPY01000005.1"/>
</dbReference>
<keyword evidence="2" id="KW-0732">Signal</keyword>
<evidence type="ECO:0000313" key="4">
    <source>
        <dbReference type="Proteomes" id="UP000315471"/>
    </source>
</evidence>
<feature type="signal peptide" evidence="2">
    <location>
        <begin position="1"/>
        <end position="22"/>
    </location>
</feature>
<gene>
    <name evidence="3" type="ORF">Q31b_36350</name>
</gene>
<dbReference type="EMBL" id="SJPY01000005">
    <property type="protein sequence ID" value="TWU40288.1"/>
    <property type="molecule type" value="Genomic_DNA"/>
</dbReference>
<feature type="chain" id="PRO_5022895425" description="Peptidase MA-like domain-containing protein" evidence="2">
    <location>
        <begin position="23"/>
        <end position="259"/>
    </location>
</feature>
<evidence type="ECO:0000256" key="2">
    <source>
        <dbReference type="SAM" id="SignalP"/>
    </source>
</evidence>
<proteinExistence type="predicted"/>
<feature type="region of interest" description="Disordered" evidence="1">
    <location>
        <begin position="240"/>
        <end position="259"/>
    </location>
</feature>
<evidence type="ECO:0000256" key="1">
    <source>
        <dbReference type="SAM" id="MobiDB-lite"/>
    </source>
</evidence>
<dbReference type="OrthoDB" id="260154at2"/>
<evidence type="ECO:0000313" key="3">
    <source>
        <dbReference type="EMBL" id="TWU40288.1"/>
    </source>
</evidence>
<comment type="caution">
    <text evidence="3">The sequence shown here is derived from an EMBL/GenBank/DDBJ whole genome shotgun (WGS) entry which is preliminary data.</text>
</comment>
<keyword evidence="4" id="KW-1185">Reference proteome</keyword>
<protein>
    <recommendedName>
        <fullName evidence="5">Peptidase MA-like domain-containing protein</fullName>
    </recommendedName>
</protein>